<name>A0ABS4G227_9CLOT</name>
<dbReference type="Pfam" id="PF05949">
    <property type="entry name" value="DUF881"/>
    <property type="match status" value="1"/>
</dbReference>
<accession>A0ABS4G227</accession>
<dbReference type="InterPro" id="IPR010273">
    <property type="entry name" value="DUF881"/>
</dbReference>
<evidence type="ECO:0000313" key="5">
    <source>
        <dbReference type="Proteomes" id="UP001519271"/>
    </source>
</evidence>
<keyword evidence="3" id="KW-0812">Transmembrane</keyword>
<dbReference type="PANTHER" id="PTHR37313">
    <property type="entry name" value="UPF0749 PROTEIN RV1825"/>
    <property type="match status" value="1"/>
</dbReference>
<evidence type="ECO:0000313" key="4">
    <source>
        <dbReference type="EMBL" id="MBP1918589.1"/>
    </source>
</evidence>
<dbReference type="Gene3D" id="3.30.70.1880">
    <property type="entry name" value="Protein of unknown function DUF881"/>
    <property type="match status" value="1"/>
</dbReference>
<gene>
    <name evidence="4" type="ORF">J2Z34_001065</name>
</gene>
<reference evidence="4 5" key="1">
    <citation type="submission" date="2021-03" db="EMBL/GenBank/DDBJ databases">
        <title>Genomic Encyclopedia of Type Strains, Phase IV (KMG-IV): sequencing the most valuable type-strain genomes for metagenomic binning, comparative biology and taxonomic classification.</title>
        <authorList>
            <person name="Goeker M."/>
        </authorList>
    </citation>
    <scope>NUCLEOTIDE SEQUENCE [LARGE SCALE GENOMIC DNA]</scope>
    <source>
        <strain evidence="4 5">DSM 6139</strain>
    </source>
</reference>
<organism evidence="4 5">
    <name type="scientific">Youngiibacter multivorans</name>
    <dbReference type="NCBI Taxonomy" id="937251"/>
    <lineage>
        <taxon>Bacteria</taxon>
        <taxon>Bacillati</taxon>
        <taxon>Bacillota</taxon>
        <taxon>Clostridia</taxon>
        <taxon>Eubacteriales</taxon>
        <taxon>Clostridiaceae</taxon>
        <taxon>Youngiibacter</taxon>
    </lineage>
</organism>
<dbReference type="RefSeq" id="WP_209458813.1">
    <property type="nucleotide sequence ID" value="NZ_JAGGKC010000006.1"/>
</dbReference>
<feature type="coiled-coil region" evidence="2">
    <location>
        <begin position="40"/>
        <end position="88"/>
    </location>
</feature>
<proteinExistence type="inferred from homology"/>
<evidence type="ECO:0000256" key="2">
    <source>
        <dbReference type="SAM" id="Coils"/>
    </source>
</evidence>
<keyword evidence="3" id="KW-0472">Membrane</keyword>
<evidence type="ECO:0000256" key="3">
    <source>
        <dbReference type="SAM" id="Phobius"/>
    </source>
</evidence>
<keyword evidence="3" id="KW-1133">Transmembrane helix</keyword>
<dbReference type="Proteomes" id="UP001519271">
    <property type="component" value="Unassembled WGS sequence"/>
</dbReference>
<keyword evidence="2" id="KW-0175">Coiled coil</keyword>
<dbReference type="EMBL" id="JAGGKC010000006">
    <property type="protein sequence ID" value="MBP1918589.1"/>
    <property type="molecule type" value="Genomic_DNA"/>
</dbReference>
<protein>
    <submittedName>
        <fullName evidence="4">Uncharacterized protein YlxW (UPF0749 family)</fullName>
    </submittedName>
</protein>
<comment type="similarity">
    <text evidence="1">Belongs to the UPF0749 family.</text>
</comment>
<evidence type="ECO:0000256" key="1">
    <source>
        <dbReference type="ARBA" id="ARBA00009108"/>
    </source>
</evidence>
<dbReference type="PANTHER" id="PTHR37313:SF2">
    <property type="entry name" value="UPF0749 PROTEIN YLXX"/>
    <property type="match status" value="1"/>
</dbReference>
<keyword evidence="5" id="KW-1185">Reference proteome</keyword>
<feature type="transmembrane region" description="Helical" evidence="3">
    <location>
        <begin position="7"/>
        <end position="24"/>
    </location>
</feature>
<comment type="caution">
    <text evidence="4">The sequence shown here is derived from an EMBL/GenBank/DDBJ whole genome shotgun (WGS) entry which is preliminary data.</text>
</comment>
<sequence>MKARHKAMIFTIMVILGIITVLLFKVSQGSMDSILTTAEFKNANDQRLKLISDVERLEDDNAQMRIKLETYKEALKNDETTIDEIESELSRNSALAGSVQVKGSGIVITMQDGVMTTGEDKDDVLNYLMTIHNTDMLKILNELRNSGAEAIAINGQRILETSEVYCSWAFITINGEKLPAPFVIEVIGDTDMLRSYLASDYGFVRMIGYRGVRVETRESESITIEGTGGFKVPNHMKIAEPNI</sequence>